<protein>
    <submittedName>
        <fullName evidence="1">Uncharacterized protein</fullName>
    </submittedName>
</protein>
<evidence type="ECO:0000313" key="1">
    <source>
        <dbReference type="EMBL" id="KAH7857844.1"/>
    </source>
</evidence>
<proteinExistence type="predicted"/>
<dbReference type="Proteomes" id="UP000828048">
    <property type="component" value="Chromosome 3"/>
</dbReference>
<accession>A0ACB7YX64</accession>
<gene>
    <name evidence="1" type="ORF">Vadar_017088</name>
</gene>
<comment type="caution">
    <text evidence="1">The sequence shown here is derived from an EMBL/GenBank/DDBJ whole genome shotgun (WGS) entry which is preliminary data.</text>
</comment>
<evidence type="ECO:0000313" key="2">
    <source>
        <dbReference type="Proteomes" id="UP000828048"/>
    </source>
</evidence>
<sequence>MYSICNKSPSFFFAQSVIPLFDERFGDFSAVFRDMFEDRSLLVSRGYPMQRTCERESFCTYMNLLLDNGKRPLEIDGEEKNGVRKFTKQLDAIQEVDQSGHQRQAVDNSDSSSLISGMDKDSSIYCLSRYSRADCGSIASLNRSGNQHQAGDNSDSSSLISGMDKDSSIYCLSRCSRADYGSIASLNRTCRSLVQSGELYRLRRKNGIIEHWVYISCNLLEWEAFDPNRRRWMRLPMMHSNGCFVFSDKESLAVGTELLVFGKEVMSNVIYKYSLLTNSWSTGMRMNAPRCLFGSASIGEIAIVAGGCDSRGNALSSAELYNSETGNWQTLPRMHKTRKMCSGVFMEGKFYVIGGVGGSNSKLLTCGEEFNMETGVWTEIPNMSPVRSGEARENEVPATSEAPPLVAVVDDELYAADHACMEVRKYDKERREWVTLGRLPERAASMNGWGLAFRACGHRLICIGGPRTRAQGFIEVNSWVPSEGPPEWNLLDRKQSASFVYNCAVMGC</sequence>
<dbReference type="EMBL" id="CM037153">
    <property type="protein sequence ID" value="KAH7857844.1"/>
    <property type="molecule type" value="Genomic_DNA"/>
</dbReference>
<organism evidence="1 2">
    <name type="scientific">Vaccinium darrowii</name>
    <dbReference type="NCBI Taxonomy" id="229202"/>
    <lineage>
        <taxon>Eukaryota</taxon>
        <taxon>Viridiplantae</taxon>
        <taxon>Streptophyta</taxon>
        <taxon>Embryophyta</taxon>
        <taxon>Tracheophyta</taxon>
        <taxon>Spermatophyta</taxon>
        <taxon>Magnoliopsida</taxon>
        <taxon>eudicotyledons</taxon>
        <taxon>Gunneridae</taxon>
        <taxon>Pentapetalae</taxon>
        <taxon>asterids</taxon>
        <taxon>Ericales</taxon>
        <taxon>Ericaceae</taxon>
        <taxon>Vaccinioideae</taxon>
        <taxon>Vaccinieae</taxon>
        <taxon>Vaccinium</taxon>
    </lineage>
</organism>
<keyword evidence="2" id="KW-1185">Reference proteome</keyword>
<reference evidence="1 2" key="1">
    <citation type="journal article" date="2021" name="Hortic Res">
        <title>High-quality reference genome and annotation aids understanding of berry development for evergreen blueberry (Vaccinium darrowii).</title>
        <authorList>
            <person name="Yu J."/>
            <person name="Hulse-Kemp A.M."/>
            <person name="Babiker E."/>
            <person name="Staton M."/>
        </authorList>
    </citation>
    <scope>NUCLEOTIDE SEQUENCE [LARGE SCALE GENOMIC DNA]</scope>
    <source>
        <strain evidence="2">cv. NJ 8807/NJ 8810</strain>
        <tissue evidence="1">Young leaf</tissue>
    </source>
</reference>
<name>A0ACB7YX64_9ERIC</name>